<comment type="similarity">
    <text evidence="1 6 7">Belongs to the universal ribosomal protein uL23 family.</text>
</comment>
<dbReference type="AlphaFoldDB" id="A0A2P5T1V8"/>
<reference evidence="8 9" key="1">
    <citation type="journal article" date="2018" name="Genome Biol. Evol.">
        <title>Cladogenesis and Genomic Streamlining in Extracellular Endosymbionts of Tropical Stink Bugs.</title>
        <authorList>
            <person name="Otero-Bravo A."/>
            <person name="Goffredi S."/>
            <person name="Sabree Z.L."/>
        </authorList>
    </citation>
    <scope>NUCLEOTIDE SEQUENCE [LARGE SCALE GENOMIC DNA]</scope>
    <source>
        <strain evidence="8 9">SoEO</strain>
    </source>
</reference>
<evidence type="ECO:0000256" key="4">
    <source>
        <dbReference type="ARBA" id="ARBA00022980"/>
    </source>
</evidence>
<dbReference type="SUPFAM" id="SSF54189">
    <property type="entry name" value="Ribosomal proteins S24e, L23 and L15e"/>
    <property type="match status" value="1"/>
</dbReference>
<evidence type="ECO:0000256" key="7">
    <source>
        <dbReference type="RuleBase" id="RU003934"/>
    </source>
</evidence>
<dbReference type="Pfam" id="PF00276">
    <property type="entry name" value="Ribosomal_L23"/>
    <property type="match status" value="1"/>
</dbReference>
<keyword evidence="2 6" id="KW-0699">rRNA-binding</keyword>
<comment type="caution">
    <text evidence="8">The sequence shown here is derived from an EMBL/GenBank/DDBJ whole genome shotgun (WGS) entry which is preliminary data.</text>
</comment>
<dbReference type="PANTHER" id="PTHR11620">
    <property type="entry name" value="60S RIBOSOMAL PROTEIN L23A"/>
    <property type="match status" value="1"/>
</dbReference>
<comment type="function">
    <text evidence="6">One of the early assembly proteins it binds 23S rRNA. One of the proteins that surrounds the polypeptide exit tunnel on the outside of the ribosome. Forms the main docking site for trigger factor binding to the ribosome.</text>
</comment>
<dbReference type="InterPro" id="IPR012677">
    <property type="entry name" value="Nucleotide-bd_a/b_plait_sf"/>
</dbReference>
<evidence type="ECO:0000256" key="6">
    <source>
        <dbReference type="HAMAP-Rule" id="MF_01369"/>
    </source>
</evidence>
<protein>
    <recommendedName>
        <fullName evidence="6">Large ribosomal subunit protein uL23</fullName>
    </recommendedName>
</protein>
<dbReference type="EMBL" id="PDKR01000003">
    <property type="protein sequence ID" value="PPI88546.1"/>
    <property type="molecule type" value="Genomic_DNA"/>
</dbReference>
<dbReference type="GO" id="GO:0003735">
    <property type="term" value="F:structural constituent of ribosome"/>
    <property type="evidence" value="ECO:0007669"/>
    <property type="project" value="InterPro"/>
</dbReference>
<dbReference type="Gene3D" id="3.30.70.330">
    <property type="match status" value="1"/>
</dbReference>
<comment type="subunit">
    <text evidence="6">Part of the 50S ribosomal subunit. Contacts protein L29, and trigger factor when it is bound to the ribosome.</text>
</comment>
<dbReference type="InterPro" id="IPR001014">
    <property type="entry name" value="Ribosomal_uL23_CS"/>
</dbReference>
<sequence length="100" mass="11753">MNSKERFFEIIRKQHSSEKASSLVKNTSTIVLKVSKNTNKKEIFLAVEKIFEVKVKNVNTLIVKDKIKNNKKQKNRQENWKKAYITLQKGQNLDFINISE</sequence>
<keyword evidence="5 6" id="KW-0687">Ribonucleoprotein</keyword>
<keyword evidence="4 6" id="KW-0689">Ribosomal protein</keyword>
<dbReference type="OrthoDB" id="9793353at2"/>
<dbReference type="RefSeq" id="WP_136132586.1">
    <property type="nucleotide sequence ID" value="NZ_PDKR01000003.1"/>
</dbReference>
<dbReference type="InterPro" id="IPR013025">
    <property type="entry name" value="Ribosomal_uL23-like"/>
</dbReference>
<evidence type="ECO:0000256" key="1">
    <source>
        <dbReference type="ARBA" id="ARBA00006700"/>
    </source>
</evidence>
<evidence type="ECO:0000256" key="5">
    <source>
        <dbReference type="ARBA" id="ARBA00023274"/>
    </source>
</evidence>
<dbReference type="InterPro" id="IPR012678">
    <property type="entry name" value="Ribosomal_uL23/eL15/eS24_sf"/>
</dbReference>
<evidence type="ECO:0000256" key="2">
    <source>
        <dbReference type="ARBA" id="ARBA00022730"/>
    </source>
</evidence>
<dbReference type="Proteomes" id="UP000295937">
    <property type="component" value="Unassembled WGS sequence"/>
</dbReference>
<dbReference type="GO" id="GO:1990904">
    <property type="term" value="C:ribonucleoprotein complex"/>
    <property type="evidence" value="ECO:0007669"/>
    <property type="project" value="UniProtKB-KW"/>
</dbReference>
<dbReference type="HAMAP" id="MF_01369_B">
    <property type="entry name" value="Ribosomal_uL23_B"/>
    <property type="match status" value="1"/>
</dbReference>
<evidence type="ECO:0000256" key="3">
    <source>
        <dbReference type="ARBA" id="ARBA00022884"/>
    </source>
</evidence>
<dbReference type="GO" id="GO:0005840">
    <property type="term" value="C:ribosome"/>
    <property type="evidence" value="ECO:0007669"/>
    <property type="project" value="UniProtKB-KW"/>
</dbReference>
<evidence type="ECO:0000313" key="8">
    <source>
        <dbReference type="EMBL" id="PPI88546.1"/>
    </source>
</evidence>
<keyword evidence="3 6" id="KW-0694">RNA-binding</keyword>
<dbReference type="PROSITE" id="PS00050">
    <property type="entry name" value="RIBOSOMAL_L23"/>
    <property type="match status" value="1"/>
</dbReference>
<proteinExistence type="inferred from homology"/>
<evidence type="ECO:0000313" key="9">
    <source>
        <dbReference type="Proteomes" id="UP000295937"/>
    </source>
</evidence>
<accession>A0A2P5T1V8</accession>
<dbReference type="GO" id="GO:0019843">
    <property type="term" value="F:rRNA binding"/>
    <property type="evidence" value="ECO:0007669"/>
    <property type="project" value="UniProtKB-UniRule"/>
</dbReference>
<dbReference type="GO" id="GO:0006412">
    <property type="term" value="P:translation"/>
    <property type="evidence" value="ECO:0007669"/>
    <property type="project" value="UniProtKB-UniRule"/>
</dbReference>
<name>A0A2P5T1V8_9GAMM</name>
<gene>
    <name evidence="6 8" type="primary">rplW</name>
    <name evidence="8" type="ORF">CRV09_02515</name>
</gene>
<organism evidence="8 9">
    <name type="scientific">Candidatus Pantoea edessiphila</name>
    <dbReference type="NCBI Taxonomy" id="2044610"/>
    <lineage>
        <taxon>Bacteria</taxon>
        <taxon>Pseudomonadati</taxon>
        <taxon>Pseudomonadota</taxon>
        <taxon>Gammaproteobacteria</taxon>
        <taxon>Enterobacterales</taxon>
        <taxon>Erwiniaceae</taxon>
        <taxon>Pantoea</taxon>
    </lineage>
</organism>